<evidence type="ECO:0000313" key="4">
    <source>
        <dbReference type="EMBL" id="PTQ39455.1"/>
    </source>
</evidence>
<name>A0A2R6X029_MARPO</name>
<evidence type="ECO:0000256" key="3">
    <source>
        <dbReference type="SAM" id="MobiDB-lite"/>
    </source>
</evidence>
<gene>
    <name evidence="4" type="ORF">MARPO_0045s0107</name>
</gene>
<dbReference type="InterPro" id="IPR032675">
    <property type="entry name" value="LRR_dom_sf"/>
</dbReference>
<dbReference type="Gramene" id="Mp6g19560.1">
    <property type="protein sequence ID" value="Mp6g19560.1.cds"/>
    <property type="gene ID" value="Mp6g19560"/>
</dbReference>
<feature type="compositionally biased region" description="Basic and acidic residues" evidence="3">
    <location>
        <begin position="248"/>
        <end position="257"/>
    </location>
</feature>
<dbReference type="EMBL" id="KZ772717">
    <property type="protein sequence ID" value="PTQ39455.1"/>
    <property type="molecule type" value="Genomic_DNA"/>
</dbReference>
<keyword evidence="5" id="KW-1185">Reference proteome</keyword>
<feature type="compositionally biased region" description="Low complexity" evidence="3">
    <location>
        <begin position="270"/>
        <end position="286"/>
    </location>
</feature>
<feature type="compositionally biased region" description="Polar residues" evidence="3">
    <location>
        <begin position="398"/>
        <end position="410"/>
    </location>
</feature>
<evidence type="ECO:0000256" key="2">
    <source>
        <dbReference type="ARBA" id="ARBA00022737"/>
    </source>
</evidence>
<feature type="compositionally biased region" description="Acidic residues" evidence="3">
    <location>
        <begin position="199"/>
        <end position="220"/>
    </location>
</feature>
<proteinExistence type="predicted"/>
<evidence type="ECO:0008006" key="6">
    <source>
        <dbReference type="Google" id="ProtNLM"/>
    </source>
</evidence>
<keyword evidence="1" id="KW-0433">Leucine-rich repeat</keyword>
<feature type="region of interest" description="Disordered" evidence="3">
    <location>
        <begin position="397"/>
        <end position="425"/>
    </location>
</feature>
<dbReference type="OrthoDB" id="1658at2759"/>
<protein>
    <recommendedName>
        <fullName evidence="6">U2A'/phosphoprotein 32 family A C-terminal domain-containing protein</fullName>
    </recommendedName>
</protein>
<feature type="compositionally biased region" description="Basic and acidic residues" evidence="3">
    <location>
        <begin position="221"/>
        <end position="238"/>
    </location>
</feature>
<dbReference type="SUPFAM" id="SSF52058">
    <property type="entry name" value="L domain-like"/>
    <property type="match status" value="1"/>
</dbReference>
<feature type="compositionally biased region" description="Low complexity" evidence="3">
    <location>
        <begin position="413"/>
        <end position="425"/>
    </location>
</feature>
<dbReference type="GO" id="GO:0005737">
    <property type="term" value="C:cytoplasm"/>
    <property type="evidence" value="ECO:0000318"/>
    <property type="project" value="GO_Central"/>
</dbReference>
<feature type="region of interest" description="Disordered" evidence="3">
    <location>
        <begin position="185"/>
        <end position="293"/>
    </location>
</feature>
<dbReference type="PROSITE" id="PS51450">
    <property type="entry name" value="LRR"/>
    <property type="match status" value="2"/>
</dbReference>
<keyword evidence="2" id="KW-0677">Repeat</keyword>
<reference evidence="5" key="1">
    <citation type="journal article" date="2017" name="Cell">
        <title>Insights into land plant evolution garnered from the Marchantia polymorpha genome.</title>
        <authorList>
            <person name="Bowman J.L."/>
            <person name="Kohchi T."/>
            <person name="Yamato K.T."/>
            <person name="Jenkins J."/>
            <person name="Shu S."/>
            <person name="Ishizaki K."/>
            <person name="Yamaoka S."/>
            <person name="Nishihama R."/>
            <person name="Nakamura Y."/>
            <person name="Berger F."/>
            <person name="Adam C."/>
            <person name="Aki S.S."/>
            <person name="Althoff F."/>
            <person name="Araki T."/>
            <person name="Arteaga-Vazquez M.A."/>
            <person name="Balasubrmanian S."/>
            <person name="Barry K."/>
            <person name="Bauer D."/>
            <person name="Boehm C.R."/>
            <person name="Briginshaw L."/>
            <person name="Caballero-Perez J."/>
            <person name="Catarino B."/>
            <person name="Chen F."/>
            <person name="Chiyoda S."/>
            <person name="Chovatia M."/>
            <person name="Davies K.M."/>
            <person name="Delmans M."/>
            <person name="Demura T."/>
            <person name="Dierschke T."/>
            <person name="Dolan L."/>
            <person name="Dorantes-Acosta A.E."/>
            <person name="Eklund D.M."/>
            <person name="Florent S.N."/>
            <person name="Flores-Sandoval E."/>
            <person name="Fujiyama A."/>
            <person name="Fukuzawa H."/>
            <person name="Galik B."/>
            <person name="Grimanelli D."/>
            <person name="Grimwood J."/>
            <person name="Grossniklaus U."/>
            <person name="Hamada T."/>
            <person name="Haseloff J."/>
            <person name="Hetherington A.J."/>
            <person name="Higo A."/>
            <person name="Hirakawa Y."/>
            <person name="Hundley H.N."/>
            <person name="Ikeda Y."/>
            <person name="Inoue K."/>
            <person name="Inoue S.I."/>
            <person name="Ishida S."/>
            <person name="Jia Q."/>
            <person name="Kakita M."/>
            <person name="Kanazawa T."/>
            <person name="Kawai Y."/>
            <person name="Kawashima T."/>
            <person name="Kennedy M."/>
            <person name="Kinose K."/>
            <person name="Kinoshita T."/>
            <person name="Kohara Y."/>
            <person name="Koide E."/>
            <person name="Komatsu K."/>
            <person name="Kopischke S."/>
            <person name="Kubo M."/>
            <person name="Kyozuka J."/>
            <person name="Lagercrantz U."/>
            <person name="Lin S.S."/>
            <person name="Lindquist E."/>
            <person name="Lipzen A.M."/>
            <person name="Lu C.W."/>
            <person name="De Luna E."/>
            <person name="Martienssen R.A."/>
            <person name="Minamino N."/>
            <person name="Mizutani M."/>
            <person name="Mizutani M."/>
            <person name="Mochizuki N."/>
            <person name="Monte I."/>
            <person name="Mosher R."/>
            <person name="Nagasaki H."/>
            <person name="Nakagami H."/>
            <person name="Naramoto S."/>
            <person name="Nishitani K."/>
            <person name="Ohtani M."/>
            <person name="Okamoto T."/>
            <person name="Okumura M."/>
            <person name="Phillips J."/>
            <person name="Pollak B."/>
            <person name="Reinders A."/>
            <person name="Rovekamp M."/>
            <person name="Sano R."/>
            <person name="Sawa S."/>
            <person name="Schmid M.W."/>
            <person name="Shirakawa M."/>
            <person name="Solano R."/>
            <person name="Spunde A."/>
            <person name="Suetsugu N."/>
            <person name="Sugano S."/>
            <person name="Sugiyama A."/>
            <person name="Sun R."/>
            <person name="Suzuki Y."/>
            <person name="Takenaka M."/>
            <person name="Takezawa D."/>
            <person name="Tomogane H."/>
            <person name="Tsuzuki M."/>
            <person name="Ueda T."/>
            <person name="Umeda M."/>
            <person name="Ward J.M."/>
            <person name="Watanabe Y."/>
            <person name="Yazaki K."/>
            <person name="Yokoyama R."/>
            <person name="Yoshitake Y."/>
            <person name="Yotsui I."/>
            <person name="Zachgo S."/>
            <person name="Schmutz J."/>
        </authorList>
    </citation>
    <scope>NUCLEOTIDE SEQUENCE [LARGE SCALE GENOMIC DNA]</scope>
    <source>
        <strain evidence="5">Tak-1</strain>
    </source>
</reference>
<dbReference type="PANTHER" id="PTHR18849:SF0">
    <property type="entry name" value="CILIA- AND FLAGELLA-ASSOCIATED PROTEIN 410-RELATED"/>
    <property type="match status" value="1"/>
</dbReference>
<evidence type="ECO:0000256" key="1">
    <source>
        <dbReference type="ARBA" id="ARBA00022614"/>
    </source>
</evidence>
<feature type="region of interest" description="Disordered" evidence="3">
    <location>
        <begin position="440"/>
        <end position="477"/>
    </location>
</feature>
<feature type="compositionally biased region" description="Low complexity" evidence="3">
    <location>
        <begin position="440"/>
        <end position="452"/>
    </location>
</feature>
<dbReference type="InterPro" id="IPR001611">
    <property type="entry name" value="Leu-rich_rpt"/>
</dbReference>
<dbReference type="Gene3D" id="3.80.10.10">
    <property type="entry name" value="Ribonuclease Inhibitor"/>
    <property type="match status" value="1"/>
</dbReference>
<sequence>MDAAAKRVTVRGCLKGASMEGMATEWDVESSDCAAMVAQRNMSEDFLDCSSGPSIAKALEQLTHVKLDRENITSVDKIRFVLSLPQLTHLYLQQNGLKSLSGIQVAKGLKFLIVSNNQLTGLEGLVSLPKLMVLDAAENSINKIDCAELPQSLSFLYVEGNPCCDSQEGLREYLRTALPNLKELDGDPLTDYSCSDYSTESDEASEQEEEEDEEHEEDEEGTGRARTEEDDHGGESKQRACKAQVFRATEDGGKDVPIDGEGCSGSRRPGTSSEAGSSSSRGASTSCNHPLTLSPLPEIVERLGTPSSVERALGSSPIPHPDIALENVSEEDMVEFYNLKDSLYESNLDLEGAVQTVLSHTVGGLGHHCDMMIERAHERMKDLDVRVGEEIAEMFFNPETSPGSTSTLKEQSQEASSSGDISSSVMSPISVDHWKYVASTSSDSSNCKDSSSVGNTDCVDQSYQESLTSEQEGSGEI</sequence>
<feature type="compositionally biased region" description="Polar residues" evidence="3">
    <location>
        <begin position="453"/>
        <end position="477"/>
    </location>
</feature>
<dbReference type="PANTHER" id="PTHR18849">
    <property type="entry name" value="LEUCINE RICH REPEAT PROTEIN"/>
    <property type="match status" value="1"/>
</dbReference>
<dbReference type="Proteomes" id="UP000244005">
    <property type="component" value="Unassembled WGS sequence"/>
</dbReference>
<organism evidence="4 5">
    <name type="scientific">Marchantia polymorpha</name>
    <name type="common">Common liverwort</name>
    <name type="synonym">Marchantia aquatica</name>
    <dbReference type="NCBI Taxonomy" id="3197"/>
    <lineage>
        <taxon>Eukaryota</taxon>
        <taxon>Viridiplantae</taxon>
        <taxon>Streptophyta</taxon>
        <taxon>Embryophyta</taxon>
        <taxon>Marchantiophyta</taxon>
        <taxon>Marchantiopsida</taxon>
        <taxon>Marchantiidae</taxon>
        <taxon>Marchantiales</taxon>
        <taxon>Marchantiaceae</taxon>
        <taxon>Marchantia</taxon>
    </lineage>
</organism>
<evidence type="ECO:0000313" key="5">
    <source>
        <dbReference type="Proteomes" id="UP000244005"/>
    </source>
</evidence>
<dbReference type="AlphaFoldDB" id="A0A2R6X029"/>
<accession>A0A2R6X029</accession>